<dbReference type="Proteomes" id="UP000232412">
    <property type="component" value="Unassembled WGS sequence"/>
</dbReference>
<protein>
    <submittedName>
        <fullName evidence="2">Uncharacterized protein</fullName>
    </submittedName>
</protein>
<dbReference type="InterPro" id="IPR015867">
    <property type="entry name" value="N-reg_PII/ATP_PRibTrfase_C"/>
</dbReference>
<dbReference type="PANTHER" id="PTHR35983">
    <property type="entry name" value="UPF0166 PROTEIN TM_0021"/>
    <property type="match status" value="1"/>
</dbReference>
<dbReference type="SUPFAM" id="SSF54913">
    <property type="entry name" value="GlnB-like"/>
    <property type="match status" value="1"/>
</dbReference>
<accession>A0A2H1EGC5</accession>
<organism evidence="2 3">
    <name type="scientific">Nitrosotalea sinensis</name>
    <dbReference type="NCBI Taxonomy" id="1499975"/>
    <lineage>
        <taxon>Archaea</taxon>
        <taxon>Nitrososphaerota</taxon>
        <taxon>Nitrososphaeria</taxon>
        <taxon>Nitrosotaleales</taxon>
        <taxon>Nitrosotaleaceae</taxon>
        <taxon>Nitrosotalea</taxon>
    </lineage>
</organism>
<dbReference type="OrthoDB" id="8505at2157"/>
<proteinExistence type="inferred from homology"/>
<dbReference type="AlphaFoldDB" id="A0A2H1EGC5"/>
<evidence type="ECO:0000313" key="3">
    <source>
        <dbReference type="Proteomes" id="UP000232412"/>
    </source>
</evidence>
<dbReference type="Gene3D" id="3.30.70.120">
    <property type="match status" value="1"/>
</dbReference>
<evidence type="ECO:0000256" key="1">
    <source>
        <dbReference type="ARBA" id="ARBA00010554"/>
    </source>
</evidence>
<dbReference type="RefSeq" id="WP_101009577.1">
    <property type="nucleotide sequence ID" value="NZ_FRFC01000003.1"/>
</dbReference>
<dbReference type="InterPro" id="IPR003793">
    <property type="entry name" value="UPF0166"/>
</dbReference>
<dbReference type="InterPro" id="IPR011322">
    <property type="entry name" value="N-reg_PII-like_a/b"/>
</dbReference>
<dbReference type="PANTHER" id="PTHR35983:SF1">
    <property type="entry name" value="UPF0166 PROTEIN TM_0021"/>
    <property type="match status" value="1"/>
</dbReference>
<evidence type="ECO:0000313" key="2">
    <source>
        <dbReference type="EMBL" id="SHO45226.1"/>
    </source>
</evidence>
<comment type="similarity">
    <text evidence="1">Belongs to the UPF0166 family.</text>
</comment>
<gene>
    <name evidence="2" type="ORF">NSIN_20595</name>
</gene>
<dbReference type="EMBL" id="FRFC01000003">
    <property type="protein sequence ID" value="SHO45226.1"/>
    <property type="molecule type" value="Genomic_DNA"/>
</dbReference>
<dbReference type="Pfam" id="PF02641">
    <property type="entry name" value="DUF190"/>
    <property type="match status" value="1"/>
</dbReference>
<sequence>MRTQKMWSLVIRIKKNDTVQGKRVHILILDILKKGAILGATVWAGVGGYGRRGESTIHVEGISVNMPLVIEVIADLEKIEKVLPDIKKLVDDNGLITLHEVGVV</sequence>
<reference evidence="3" key="1">
    <citation type="submission" date="2016-12" db="EMBL/GenBank/DDBJ databases">
        <authorList>
            <person name="Herbold C."/>
        </authorList>
    </citation>
    <scope>NUCLEOTIDE SEQUENCE [LARGE SCALE GENOMIC DNA]</scope>
</reference>
<keyword evidence="3" id="KW-1185">Reference proteome</keyword>
<name>A0A2H1EGC5_9ARCH</name>